<reference evidence="1" key="2">
    <citation type="submission" date="2020-10" db="EMBL/GenBank/DDBJ databases">
        <authorList>
            <person name="Peck L.D."/>
            <person name="Nowell R.W."/>
            <person name="Flood J."/>
            <person name="Ryan M.J."/>
            <person name="Barraclough T.G."/>
        </authorList>
    </citation>
    <scope>NUCLEOTIDE SEQUENCE</scope>
    <source>
        <strain evidence="1">IMI 127659i</strain>
    </source>
</reference>
<name>A0A9P7KU82_9HYPO</name>
<gene>
    <name evidence="1" type="ORF">H9Q72_014484</name>
</gene>
<protein>
    <submittedName>
        <fullName evidence="1">Uncharacterized protein</fullName>
    </submittedName>
</protein>
<dbReference type="OrthoDB" id="5115696at2759"/>
<accession>A0A9P7KU82</accession>
<comment type="caution">
    <text evidence="1">The sequence shown here is derived from an EMBL/GenBank/DDBJ whole genome shotgun (WGS) entry which is preliminary data.</text>
</comment>
<proteinExistence type="predicted"/>
<reference evidence="1" key="1">
    <citation type="journal article" date="2020" name="bioRxiv">
        <title>Historical genomics reveals the evolutionary mechanisms behind multiple outbreaks of the host-specific coffee wilt pathogen Fusarium xylarioides.</title>
        <authorList>
            <person name="Peck D."/>
            <person name="Nowell R.W."/>
            <person name="Flood J."/>
            <person name="Ryan M.J."/>
            <person name="Barraclough T.G."/>
        </authorList>
    </citation>
    <scope>NUCLEOTIDE SEQUENCE</scope>
    <source>
        <strain evidence="1">IMI 127659i</strain>
    </source>
</reference>
<evidence type="ECO:0000313" key="1">
    <source>
        <dbReference type="EMBL" id="KAG5750556.1"/>
    </source>
</evidence>
<evidence type="ECO:0000313" key="2">
    <source>
        <dbReference type="Proteomes" id="UP000750502"/>
    </source>
</evidence>
<keyword evidence="2" id="KW-1185">Reference proteome</keyword>
<organism evidence="1 2">
    <name type="scientific">Fusarium xylarioides</name>
    <dbReference type="NCBI Taxonomy" id="221167"/>
    <lineage>
        <taxon>Eukaryota</taxon>
        <taxon>Fungi</taxon>
        <taxon>Dikarya</taxon>
        <taxon>Ascomycota</taxon>
        <taxon>Pezizomycotina</taxon>
        <taxon>Sordariomycetes</taxon>
        <taxon>Hypocreomycetidae</taxon>
        <taxon>Hypocreales</taxon>
        <taxon>Nectriaceae</taxon>
        <taxon>Fusarium</taxon>
        <taxon>Fusarium fujikuroi species complex</taxon>
    </lineage>
</organism>
<dbReference type="AlphaFoldDB" id="A0A9P7KU82"/>
<dbReference type="Proteomes" id="UP000750502">
    <property type="component" value="Unassembled WGS sequence"/>
</dbReference>
<sequence>MSHTEEMDEDELIEEIIIDDDIDNDMTNLETVFSSMLGGVGVPRQARARALALAQDSEGAFIQRSCPPIARDYLTSLLRAGDQSFIKLFRMPLALFLDLCRWLRDNTEAASNTQTHLELRVMIFC</sequence>
<dbReference type="EMBL" id="JADFTT010002056">
    <property type="protein sequence ID" value="KAG5750556.1"/>
    <property type="molecule type" value="Genomic_DNA"/>
</dbReference>